<dbReference type="InterPro" id="IPR018247">
    <property type="entry name" value="EF_Hand_1_Ca_BS"/>
</dbReference>
<comment type="caution">
    <text evidence="4">The sequence shown here is derived from an EMBL/GenBank/DDBJ whole genome shotgun (WGS) entry which is preliminary data.</text>
</comment>
<reference evidence="4 5" key="1">
    <citation type="submission" date="2019-03" db="EMBL/GenBank/DDBJ databases">
        <title>Above-ground endophytic microbial communities from plants in different locations in the United States.</title>
        <authorList>
            <person name="Frank C."/>
        </authorList>
    </citation>
    <scope>NUCLEOTIDE SEQUENCE [LARGE SCALE GENOMIC DNA]</scope>
    <source>
        <strain evidence="4 5">LP_13_YM</strain>
    </source>
</reference>
<gene>
    <name evidence="4" type="ORF">EC912_101181</name>
</gene>
<feature type="compositionally biased region" description="Pro residues" evidence="1">
    <location>
        <begin position="26"/>
        <end position="55"/>
    </location>
</feature>
<feature type="domain" description="EF-hand" evidence="3">
    <location>
        <begin position="116"/>
        <end position="148"/>
    </location>
</feature>
<dbReference type="Pfam" id="PF13202">
    <property type="entry name" value="EF-hand_5"/>
    <property type="match status" value="1"/>
</dbReference>
<organism evidence="4 5">
    <name type="scientific">Luteibacter rhizovicinus</name>
    <dbReference type="NCBI Taxonomy" id="242606"/>
    <lineage>
        <taxon>Bacteria</taxon>
        <taxon>Pseudomonadati</taxon>
        <taxon>Pseudomonadota</taxon>
        <taxon>Gammaproteobacteria</taxon>
        <taxon>Lysobacterales</taxon>
        <taxon>Rhodanobacteraceae</taxon>
        <taxon>Luteibacter</taxon>
    </lineage>
</organism>
<dbReference type="Gene3D" id="1.10.238.10">
    <property type="entry name" value="EF-hand"/>
    <property type="match status" value="1"/>
</dbReference>
<dbReference type="RefSeq" id="WP_243649095.1">
    <property type="nucleotide sequence ID" value="NZ_SMCS01000001.1"/>
</dbReference>
<evidence type="ECO:0000313" key="5">
    <source>
        <dbReference type="Proteomes" id="UP000295645"/>
    </source>
</evidence>
<evidence type="ECO:0000313" key="4">
    <source>
        <dbReference type="EMBL" id="TCV97186.1"/>
    </source>
</evidence>
<feature type="region of interest" description="Disordered" evidence="1">
    <location>
        <begin position="23"/>
        <end position="108"/>
    </location>
</feature>
<evidence type="ECO:0000256" key="2">
    <source>
        <dbReference type="SAM" id="SignalP"/>
    </source>
</evidence>
<dbReference type="PROSITE" id="PS50222">
    <property type="entry name" value="EF_HAND_2"/>
    <property type="match status" value="1"/>
</dbReference>
<dbReference type="AlphaFoldDB" id="A0A4R3YXB8"/>
<dbReference type="Proteomes" id="UP000295645">
    <property type="component" value="Unassembled WGS sequence"/>
</dbReference>
<evidence type="ECO:0000256" key="1">
    <source>
        <dbReference type="SAM" id="MobiDB-lite"/>
    </source>
</evidence>
<proteinExistence type="predicted"/>
<dbReference type="EMBL" id="SMCS01000001">
    <property type="protein sequence ID" value="TCV97186.1"/>
    <property type="molecule type" value="Genomic_DNA"/>
</dbReference>
<keyword evidence="5" id="KW-1185">Reference proteome</keyword>
<keyword evidence="2" id="KW-0732">Signal</keyword>
<sequence length="148" mass="15230">MNKQIRVMLAGTSLLVAGALFAQNVPPAPPMPPPPPPGHVPPPNPPLPPPPPPPGDSATAMPSSPEAGARGGTTMSTPQGQVTVDTAPNPMPKAGPAPDFATLANGGQSISESQASAYPLLANDFQYADKNRDGKISKSEYEAWLKHK</sequence>
<feature type="chain" id="PRO_5020406664" evidence="2">
    <location>
        <begin position="23"/>
        <end position="148"/>
    </location>
</feature>
<dbReference type="PROSITE" id="PS00018">
    <property type="entry name" value="EF_HAND_1"/>
    <property type="match status" value="1"/>
</dbReference>
<feature type="signal peptide" evidence="2">
    <location>
        <begin position="1"/>
        <end position="22"/>
    </location>
</feature>
<dbReference type="GO" id="GO:0005509">
    <property type="term" value="F:calcium ion binding"/>
    <property type="evidence" value="ECO:0007669"/>
    <property type="project" value="InterPro"/>
</dbReference>
<name>A0A4R3YXB8_9GAMM</name>
<dbReference type="InterPro" id="IPR002048">
    <property type="entry name" value="EF_hand_dom"/>
</dbReference>
<feature type="compositionally biased region" description="Polar residues" evidence="1">
    <location>
        <begin position="73"/>
        <end position="86"/>
    </location>
</feature>
<protein>
    <submittedName>
        <fullName evidence="4">EF hand domain-containing protein</fullName>
    </submittedName>
</protein>
<evidence type="ECO:0000259" key="3">
    <source>
        <dbReference type="PROSITE" id="PS50222"/>
    </source>
</evidence>
<accession>A0A4R3YXB8</accession>